<evidence type="ECO:0000256" key="2">
    <source>
        <dbReference type="ARBA" id="ARBA00010790"/>
    </source>
</evidence>
<feature type="domain" description="Glucose-methanol-choline oxidoreductase N-terminal" evidence="7">
    <location>
        <begin position="258"/>
        <end position="272"/>
    </location>
</feature>
<name>A0A934QIT1_9PROT</name>
<dbReference type="GO" id="GO:0016614">
    <property type="term" value="F:oxidoreductase activity, acting on CH-OH group of donors"/>
    <property type="evidence" value="ECO:0007669"/>
    <property type="project" value="InterPro"/>
</dbReference>
<evidence type="ECO:0000259" key="7">
    <source>
        <dbReference type="PROSITE" id="PS00624"/>
    </source>
</evidence>
<keyword evidence="3 5" id="KW-0285">Flavoprotein</keyword>
<dbReference type="Pfam" id="PF05199">
    <property type="entry name" value="GMC_oxred_C"/>
    <property type="match status" value="1"/>
</dbReference>
<comment type="caution">
    <text evidence="8">The sequence shown here is derived from an EMBL/GenBank/DDBJ whole genome shotgun (WGS) entry which is preliminary data.</text>
</comment>
<evidence type="ECO:0000256" key="1">
    <source>
        <dbReference type="ARBA" id="ARBA00001974"/>
    </source>
</evidence>
<dbReference type="Pfam" id="PF00732">
    <property type="entry name" value="GMC_oxred_N"/>
    <property type="match status" value="1"/>
</dbReference>
<dbReference type="NCBIfam" id="NF002550">
    <property type="entry name" value="PRK02106.1"/>
    <property type="match status" value="1"/>
</dbReference>
<dbReference type="Gene3D" id="3.30.560.10">
    <property type="entry name" value="Glucose Oxidase, domain 3"/>
    <property type="match status" value="1"/>
</dbReference>
<keyword evidence="4 5" id="KW-0274">FAD</keyword>
<evidence type="ECO:0000313" key="8">
    <source>
        <dbReference type="EMBL" id="MBK1697215.1"/>
    </source>
</evidence>
<dbReference type="InterPro" id="IPR007867">
    <property type="entry name" value="GMC_OxRtase_C"/>
</dbReference>
<dbReference type="InterPro" id="IPR036188">
    <property type="entry name" value="FAD/NAD-bd_sf"/>
</dbReference>
<reference evidence="8" key="2">
    <citation type="journal article" date="2020" name="Microorganisms">
        <title>Osmotic Adaptation and Compatible Solute Biosynthesis of Phototrophic Bacteria as Revealed from Genome Analyses.</title>
        <authorList>
            <person name="Imhoff J.F."/>
            <person name="Rahn T."/>
            <person name="Kunzel S."/>
            <person name="Keller A."/>
            <person name="Neulinger S.C."/>
        </authorList>
    </citation>
    <scope>NUCLEOTIDE SEQUENCE</scope>
    <source>
        <strain evidence="8">DSM 9154</strain>
    </source>
</reference>
<dbReference type="SUPFAM" id="SSF54373">
    <property type="entry name" value="FAD-linked reductases, C-terminal domain"/>
    <property type="match status" value="1"/>
</dbReference>
<reference evidence="8" key="1">
    <citation type="submission" date="2017-08" db="EMBL/GenBank/DDBJ databases">
        <authorList>
            <person name="Imhoff J.F."/>
            <person name="Rahn T."/>
            <person name="Kuenzel S."/>
            <person name="Neulinger S.C."/>
        </authorList>
    </citation>
    <scope>NUCLEOTIDE SEQUENCE</scope>
    <source>
        <strain evidence="8">DSM 9154</strain>
    </source>
</reference>
<dbReference type="PANTHER" id="PTHR11552">
    <property type="entry name" value="GLUCOSE-METHANOL-CHOLINE GMC OXIDOREDUCTASE"/>
    <property type="match status" value="1"/>
</dbReference>
<dbReference type="GO" id="GO:0050660">
    <property type="term" value="F:flavin adenine dinucleotide binding"/>
    <property type="evidence" value="ECO:0007669"/>
    <property type="project" value="InterPro"/>
</dbReference>
<evidence type="ECO:0000256" key="3">
    <source>
        <dbReference type="ARBA" id="ARBA00022630"/>
    </source>
</evidence>
<evidence type="ECO:0000313" key="9">
    <source>
        <dbReference type="Proteomes" id="UP000778970"/>
    </source>
</evidence>
<dbReference type="SUPFAM" id="SSF51905">
    <property type="entry name" value="FAD/NAD(P)-binding domain"/>
    <property type="match status" value="1"/>
</dbReference>
<dbReference type="Proteomes" id="UP000778970">
    <property type="component" value="Unassembled WGS sequence"/>
</dbReference>
<dbReference type="PROSITE" id="PS00623">
    <property type="entry name" value="GMC_OXRED_1"/>
    <property type="match status" value="1"/>
</dbReference>
<proteinExistence type="inferred from homology"/>
<dbReference type="PANTHER" id="PTHR11552:SF147">
    <property type="entry name" value="CHOLINE DEHYDROGENASE, MITOCHONDRIAL"/>
    <property type="match status" value="1"/>
</dbReference>
<dbReference type="PIRSF" id="PIRSF000137">
    <property type="entry name" value="Alcohol_oxidase"/>
    <property type="match status" value="1"/>
</dbReference>
<feature type="domain" description="Glucose-methanol-choline oxidoreductase N-terminal" evidence="6">
    <location>
        <begin position="84"/>
        <end position="107"/>
    </location>
</feature>
<comment type="cofactor">
    <cofactor evidence="1">
        <name>FAD</name>
        <dbReference type="ChEBI" id="CHEBI:57692"/>
    </cofactor>
</comment>
<sequence>MDKAATRYDYVIAGGGSAGCVLAARLSEDPDIRVLLIEAGSSDSHPMIHIPAGFTKLAGPRVNWGYKTVPQRHLNDREMWYPQGRTLGGGSSINAMIYTRGHAADYDRWAREGCDQWSYDQVLPYFRKAEANSRLNNVYHGIDGPLSVSDPISPREITRAFLKAAQDTGARFTPDFNGESQTGVGFHQTTTVRGRRASAAVCYLHPARSRPNLDVATRATTTRLLIEKGRAVGVRYRQDRNGEEQEVRADREVLVTSGAIGSPKLLMLSGIGRPDHLRGHGIDVVHELTGVGENLQDHLDCYVTAYCDGPHSYFGTDRYFEQAWWALQYILFGNGPATTNVVEAGGFVSVDPASEIPDTQLHFLPAFVIEHGMVRVKDYGISLYTNFLRPHSRGNVRLRSADPGAAPLIDPGYFSAEEDRRMAVEALKYAREILARPAIAKYLKGEHMPGPDVRTDAELLDYARAWAKTDYHPVGTCRMGEDAEAVVDQRLRVRGVEGLRVCDSSVMPSEISGNTNAPTIMIAERAAEMIKADAAGARAA</sequence>
<dbReference type="RefSeq" id="WP_027288244.1">
    <property type="nucleotide sequence ID" value="NZ_NRRE01000022.1"/>
</dbReference>
<comment type="similarity">
    <text evidence="2 5">Belongs to the GMC oxidoreductase family.</text>
</comment>
<dbReference type="Gene3D" id="3.50.50.60">
    <property type="entry name" value="FAD/NAD(P)-binding domain"/>
    <property type="match status" value="1"/>
</dbReference>
<dbReference type="InterPro" id="IPR012132">
    <property type="entry name" value="GMC_OxRdtase"/>
</dbReference>
<dbReference type="AlphaFoldDB" id="A0A934QIT1"/>
<organism evidence="8 9">
    <name type="scientific">Rhodovibrio salinarum</name>
    <dbReference type="NCBI Taxonomy" id="1087"/>
    <lineage>
        <taxon>Bacteria</taxon>
        <taxon>Pseudomonadati</taxon>
        <taxon>Pseudomonadota</taxon>
        <taxon>Alphaproteobacteria</taxon>
        <taxon>Rhodospirillales</taxon>
        <taxon>Rhodovibrionaceae</taxon>
        <taxon>Rhodovibrio</taxon>
    </lineage>
</organism>
<dbReference type="PROSITE" id="PS51257">
    <property type="entry name" value="PROKAR_LIPOPROTEIN"/>
    <property type="match status" value="1"/>
</dbReference>
<evidence type="ECO:0000259" key="6">
    <source>
        <dbReference type="PROSITE" id="PS00623"/>
    </source>
</evidence>
<dbReference type="PROSITE" id="PS00624">
    <property type="entry name" value="GMC_OXRED_2"/>
    <property type="match status" value="1"/>
</dbReference>
<protein>
    <submittedName>
        <fullName evidence="8">Choline dehydrogenase</fullName>
    </submittedName>
</protein>
<accession>A0A934QIT1</accession>
<dbReference type="InterPro" id="IPR000172">
    <property type="entry name" value="GMC_OxRdtase_N"/>
</dbReference>
<evidence type="ECO:0000256" key="5">
    <source>
        <dbReference type="RuleBase" id="RU003968"/>
    </source>
</evidence>
<gene>
    <name evidence="8" type="ORF">CKO21_08135</name>
</gene>
<evidence type="ECO:0000256" key="4">
    <source>
        <dbReference type="ARBA" id="ARBA00022827"/>
    </source>
</evidence>
<keyword evidence="9" id="KW-1185">Reference proteome</keyword>
<dbReference type="EMBL" id="NRRE01000022">
    <property type="protein sequence ID" value="MBK1697215.1"/>
    <property type="molecule type" value="Genomic_DNA"/>
</dbReference>